<evidence type="ECO:0000313" key="3">
    <source>
        <dbReference type="EMBL" id="SFU04207.1"/>
    </source>
</evidence>
<evidence type="ECO:0000256" key="1">
    <source>
        <dbReference type="SAM" id="MobiDB-lite"/>
    </source>
</evidence>
<feature type="compositionally biased region" description="Basic and acidic residues" evidence="1">
    <location>
        <begin position="13"/>
        <end position="25"/>
    </location>
</feature>
<protein>
    <submittedName>
        <fullName evidence="3">Uncharacterized protein</fullName>
    </submittedName>
</protein>
<proteinExistence type="predicted"/>
<keyword evidence="2" id="KW-0472">Membrane</keyword>
<name>A0A1I7CXQ8_9ACTN</name>
<evidence type="ECO:0000256" key="2">
    <source>
        <dbReference type="SAM" id="Phobius"/>
    </source>
</evidence>
<feature type="compositionally biased region" description="Low complexity" evidence="1">
    <location>
        <begin position="143"/>
        <end position="170"/>
    </location>
</feature>
<gene>
    <name evidence="3" type="ORF">SAMN05660657_05020</name>
</gene>
<feature type="compositionally biased region" description="Basic and acidic residues" evidence="1">
    <location>
        <begin position="223"/>
        <end position="234"/>
    </location>
</feature>
<dbReference type="EMBL" id="FPBA01000028">
    <property type="protein sequence ID" value="SFU04207.1"/>
    <property type="molecule type" value="Genomic_DNA"/>
</dbReference>
<feature type="compositionally biased region" description="Polar residues" evidence="1">
    <location>
        <begin position="280"/>
        <end position="292"/>
    </location>
</feature>
<sequence>MTPRPCRCGHSSRAHEHRRDTDRCGRCPCRTFHPPVVGTRQDRVLRAVVVVVMLVGLGAATALVATRGGVDGASATQPLNEAESPPGDPSPATQASTSRGSVSTTAAEEAPKPATVPMGTVEPTGAEQAMVATDSGSPTAVQPPAASSADPLPAGSSSAGAPVSESSPASVQGPALATPTSSPVPTTVPAPDPEQPAPNPAPSATAAELEPSDQAGADYPTAEGDHPAMPDPRPEPTSTLPVTEPAEIPEPTAHNRGGDTDQDGGDDQDRGDDQDGGQSPGNHHSGNRPSGD</sequence>
<dbReference type="AlphaFoldDB" id="A0A1I7CXQ8"/>
<feature type="region of interest" description="Disordered" evidence="1">
    <location>
        <begin position="1"/>
        <end position="25"/>
    </location>
</feature>
<keyword evidence="2" id="KW-0812">Transmembrane</keyword>
<dbReference type="Proteomes" id="UP000199546">
    <property type="component" value="Unassembled WGS sequence"/>
</dbReference>
<keyword evidence="2" id="KW-1133">Transmembrane helix</keyword>
<organism evidence="3 4">
    <name type="scientific">Geodermatophilus amargosae</name>
    <dbReference type="NCBI Taxonomy" id="1296565"/>
    <lineage>
        <taxon>Bacteria</taxon>
        <taxon>Bacillati</taxon>
        <taxon>Actinomycetota</taxon>
        <taxon>Actinomycetes</taxon>
        <taxon>Geodermatophilales</taxon>
        <taxon>Geodermatophilaceae</taxon>
        <taxon>Geodermatophilus</taxon>
    </lineage>
</organism>
<feature type="compositionally biased region" description="Polar residues" evidence="1">
    <location>
        <begin position="91"/>
        <end position="103"/>
    </location>
</feature>
<evidence type="ECO:0000313" key="4">
    <source>
        <dbReference type="Proteomes" id="UP000199546"/>
    </source>
</evidence>
<dbReference type="STRING" id="1296565.SAMN05660657_05020"/>
<reference evidence="4" key="1">
    <citation type="submission" date="2016-10" db="EMBL/GenBank/DDBJ databases">
        <authorList>
            <person name="Varghese N."/>
            <person name="Submissions S."/>
        </authorList>
    </citation>
    <scope>NUCLEOTIDE SEQUENCE [LARGE SCALE GENOMIC DNA]</scope>
    <source>
        <strain evidence="4">DSM 46136</strain>
    </source>
</reference>
<feature type="compositionally biased region" description="Low complexity" evidence="1">
    <location>
        <begin position="104"/>
        <end position="115"/>
    </location>
</feature>
<accession>A0A1I7CXQ8</accession>
<feature type="region of interest" description="Disordered" evidence="1">
    <location>
        <begin position="74"/>
        <end position="292"/>
    </location>
</feature>
<keyword evidence="4" id="KW-1185">Reference proteome</keyword>
<feature type="transmembrane region" description="Helical" evidence="2">
    <location>
        <begin position="44"/>
        <end position="65"/>
    </location>
</feature>
<feature type="compositionally biased region" description="Pro residues" evidence="1">
    <location>
        <begin position="186"/>
        <end position="201"/>
    </location>
</feature>